<protein>
    <recommendedName>
        <fullName evidence="4">Reverse transcriptase domain-containing protein</fullName>
    </recommendedName>
</protein>
<dbReference type="Gene3D" id="3.30.70.270">
    <property type="match status" value="1"/>
</dbReference>
<organism evidence="2 3">
    <name type="scientific">Smittium mucronatum</name>
    <dbReference type="NCBI Taxonomy" id="133383"/>
    <lineage>
        <taxon>Eukaryota</taxon>
        <taxon>Fungi</taxon>
        <taxon>Fungi incertae sedis</taxon>
        <taxon>Zoopagomycota</taxon>
        <taxon>Kickxellomycotina</taxon>
        <taxon>Harpellomycetes</taxon>
        <taxon>Harpellales</taxon>
        <taxon>Legeriomycetaceae</taxon>
        <taxon>Smittium</taxon>
    </lineage>
</organism>
<evidence type="ECO:0000313" key="3">
    <source>
        <dbReference type="Proteomes" id="UP000187455"/>
    </source>
</evidence>
<dbReference type="STRING" id="133383.A0A1R0GWQ0"/>
<feature type="region of interest" description="Disordered" evidence="1">
    <location>
        <begin position="285"/>
        <end position="312"/>
    </location>
</feature>
<dbReference type="AlphaFoldDB" id="A0A1R0GWQ0"/>
<dbReference type="PANTHER" id="PTHR33050:SF7">
    <property type="entry name" value="RIBONUCLEASE H"/>
    <property type="match status" value="1"/>
</dbReference>
<dbReference type="InterPro" id="IPR043128">
    <property type="entry name" value="Rev_trsase/Diguanyl_cyclase"/>
</dbReference>
<sequence>MDLPGKPVQLIEANSDMLMDSECLEVLITAKKPTKKIIVRKPFLGRQKEYVSYEVNSTTLATAQITSATMDTKETNPNTSKHKRGLSGEWTRQIPSSLLWDFFQPADIYKDTHTCYQLCKEEGIKIAAYLDDIIFIANNKGRCQYDTNRVLQKLKELGFLLKESKSLLLPKQNIKKLDASETAWGIVVGSHSYPGTWNGPESTLQVKAKESFSLFYALQIPNFVGRSVLVYSDNTKKMAYVKRFGRTASSKLLKISEEIWHDCLRTNTRPQITYVPTYLNSKDAPSKLSIKNNDPSPKQSLPGLPQSTVSTT</sequence>
<accession>A0A1R0GWQ0</accession>
<dbReference type="OrthoDB" id="2400069at2759"/>
<dbReference type="EMBL" id="LSSL01002577">
    <property type="protein sequence ID" value="OLY81326.1"/>
    <property type="molecule type" value="Genomic_DNA"/>
</dbReference>
<dbReference type="PANTHER" id="PTHR33050">
    <property type="entry name" value="REVERSE TRANSCRIPTASE DOMAIN-CONTAINING PROTEIN"/>
    <property type="match status" value="1"/>
</dbReference>
<comment type="caution">
    <text evidence="2">The sequence shown here is derived from an EMBL/GenBank/DDBJ whole genome shotgun (WGS) entry which is preliminary data.</text>
</comment>
<evidence type="ECO:0008006" key="4">
    <source>
        <dbReference type="Google" id="ProtNLM"/>
    </source>
</evidence>
<evidence type="ECO:0000256" key="1">
    <source>
        <dbReference type="SAM" id="MobiDB-lite"/>
    </source>
</evidence>
<reference evidence="2 3" key="1">
    <citation type="journal article" date="2016" name="Mol. Biol. Evol.">
        <title>Genome-Wide Survey of Gut Fungi (Harpellales) Reveals the First Horizontally Transferred Ubiquitin Gene from a Mosquito Host.</title>
        <authorList>
            <person name="Wang Y."/>
            <person name="White M.M."/>
            <person name="Kvist S."/>
            <person name="Moncalvo J.M."/>
        </authorList>
    </citation>
    <scope>NUCLEOTIDE SEQUENCE [LARGE SCALE GENOMIC DNA]</scope>
    <source>
        <strain evidence="2 3">ALG-7-W6</strain>
    </source>
</reference>
<dbReference type="InterPro" id="IPR052055">
    <property type="entry name" value="Hepadnavirus_pol/RT"/>
</dbReference>
<gene>
    <name evidence="2" type="ORF">AYI68_g4571</name>
</gene>
<proteinExistence type="predicted"/>
<dbReference type="SUPFAM" id="SSF56672">
    <property type="entry name" value="DNA/RNA polymerases"/>
    <property type="match status" value="1"/>
</dbReference>
<name>A0A1R0GWQ0_9FUNG</name>
<dbReference type="CDD" id="cd09275">
    <property type="entry name" value="RNase_HI_RT_DIRS1"/>
    <property type="match status" value="1"/>
</dbReference>
<dbReference type="Proteomes" id="UP000187455">
    <property type="component" value="Unassembled WGS sequence"/>
</dbReference>
<dbReference type="InterPro" id="IPR043502">
    <property type="entry name" value="DNA/RNA_pol_sf"/>
</dbReference>
<feature type="compositionally biased region" description="Polar residues" evidence="1">
    <location>
        <begin position="289"/>
        <end position="312"/>
    </location>
</feature>
<keyword evidence="3" id="KW-1185">Reference proteome</keyword>
<evidence type="ECO:0000313" key="2">
    <source>
        <dbReference type="EMBL" id="OLY81326.1"/>
    </source>
</evidence>